<dbReference type="EMBL" id="KZ110602">
    <property type="protein sequence ID" value="OSX59588.1"/>
    <property type="molecule type" value="Genomic_DNA"/>
</dbReference>
<keyword evidence="2" id="KW-0812">Transmembrane</keyword>
<feature type="transmembrane region" description="Helical" evidence="2">
    <location>
        <begin position="760"/>
        <end position="783"/>
    </location>
</feature>
<feature type="region of interest" description="Disordered" evidence="1">
    <location>
        <begin position="319"/>
        <end position="376"/>
    </location>
</feature>
<evidence type="ECO:0000256" key="1">
    <source>
        <dbReference type="SAM" id="MobiDB-lite"/>
    </source>
</evidence>
<gene>
    <name evidence="3" type="ORF">POSPLADRAFT_1059775</name>
</gene>
<dbReference type="GeneID" id="36326142"/>
<sequence>MMRRTSTSVSAIGKLSRVGSKSSLKVDSTPAQSISEPDVPSPVAESPMREAAAAEESPVIVSPLGPSPLHQSTTAQEAPSVQPSPQPALVPALEPGTITASPEGSEAPLVPEQSKPQSQVEASSMEPPAAVPTTSAVKSQEATPAEPPAVPAPAPAPSAPGSSGSTSTVGQSGAVVPALTAIGDLPVSPSILPPGPTGPIAEKKGPDYFGFSDEQTLAPDWAGTAHAAPPVPQVISAATEEKHGPVRAGTNHAEAYAWGTEISISPKQSMASFADRRDEGFQPARTSRAVTRASSKTSLTSSSFGEVVVATGGKRVAVSLERGEGEGRRGRSPGPNVRVTVEDPYSDPFADPPPDPKPTPKVTPKATPKAAPAAKMPALSPIESLDTPALEIAANDAEWSGPVSIPLPPQREVIASKVVQDIPSGYVLGDSATSDQDGARHETDERQPLLQRSSTASLGGNGKVNAYNDASSRAAIPFPTGSISPEPASTYSIENVGWKEHALPDSTSYYVHSSLRVVTDIDLRNAQKLRAIMEYLKRFPSEVATPPQGWELWIRETGKTKKDFKLIKNWVNHKARILSFDPPPTISGDSLPDQINDDDRLDMEYRYWMYLEAHPAHAPLISDSRAEALDALSWSYTDSLLPASRSVAPPFAPQECQELMTLLRSVDGVNSTVVVQTHLVARVMIRVVQWRQYHYRPKKPLPKDAINGLRRPQHRTRIGRILADILVSVLCLGIPYLFLNRSRRQRVDMESGVRSSGPMFVISACACLVAAIILSASVTFISLPGLDDISRIAGLLAILFSASSMISAVVALLQYKADAERTMVYVGGEGLVLLTRRSIIMSLPLVFLAWATITFVSGVTYYSFRDTILTGRFALRNPFEDHTHRTMVGTAGGIAGLLVISALLAHA</sequence>
<accession>A0A1X6MT83</accession>
<evidence type="ECO:0000313" key="4">
    <source>
        <dbReference type="Proteomes" id="UP000194127"/>
    </source>
</evidence>
<feature type="transmembrane region" description="Helical" evidence="2">
    <location>
        <begin position="789"/>
        <end position="813"/>
    </location>
</feature>
<protein>
    <submittedName>
        <fullName evidence="3">Uncharacterized protein</fullName>
    </submittedName>
</protein>
<dbReference type="AlphaFoldDB" id="A0A1X6MT83"/>
<evidence type="ECO:0000313" key="3">
    <source>
        <dbReference type="EMBL" id="OSX59588.1"/>
    </source>
</evidence>
<feature type="region of interest" description="Disordered" evidence="1">
    <location>
        <begin position="278"/>
        <end position="299"/>
    </location>
</feature>
<reference evidence="3 4" key="1">
    <citation type="submission" date="2017-04" db="EMBL/GenBank/DDBJ databases">
        <title>Genome Sequence of the Model Brown-Rot Fungus Postia placenta SB12.</title>
        <authorList>
            <consortium name="DOE Joint Genome Institute"/>
            <person name="Gaskell J."/>
            <person name="Kersten P."/>
            <person name="Larrondo L.F."/>
            <person name="Canessa P."/>
            <person name="Martinez D."/>
            <person name="Hibbett D."/>
            <person name="Schmoll M."/>
            <person name="Kubicek C.P."/>
            <person name="Martinez A.T."/>
            <person name="Yadav J."/>
            <person name="Master E."/>
            <person name="Magnuson J.K."/>
            <person name="James T."/>
            <person name="Yaver D."/>
            <person name="Berka R."/>
            <person name="Labutti K."/>
            <person name="Lipzen A."/>
            <person name="Aerts A."/>
            <person name="Barry K."/>
            <person name="Henrissat B."/>
            <person name="Blanchette R."/>
            <person name="Grigoriev I."/>
            <person name="Cullen D."/>
        </authorList>
    </citation>
    <scope>NUCLEOTIDE SEQUENCE [LARGE SCALE GENOMIC DNA]</scope>
    <source>
        <strain evidence="3 4">MAD-698-R-SB12</strain>
    </source>
</reference>
<dbReference type="PANTHER" id="PTHR48125:SF10">
    <property type="entry name" value="OS12G0136300 PROTEIN"/>
    <property type="match status" value="1"/>
</dbReference>
<keyword evidence="2" id="KW-1133">Transmembrane helix</keyword>
<feature type="compositionally biased region" description="Polar residues" evidence="1">
    <location>
        <begin position="284"/>
        <end position="293"/>
    </location>
</feature>
<feature type="transmembrane region" description="Helical" evidence="2">
    <location>
        <begin position="884"/>
        <end position="905"/>
    </location>
</feature>
<name>A0A1X6MT83_9APHY</name>
<feature type="compositionally biased region" description="Pro residues" evidence="1">
    <location>
        <begin position="145"/>
        <end position="158"/>
    </location>
</feature>
<feature type="transmembrane region" description="Helical" evidence="2">
    <location>
        <begin position="721"/>
        <end position="739"/>
    </location>
</feature>
<evidence type="ECO:0000256" key="2">
    <source>
        <dbReference type="SAM" id="Phobius"/>
    </source>
</evidence>
<organism evidence="3 4">
    <name type="scientific">Postia placenta MAD-698-R-SB12</name>
    <dbReference type="NCBI Taxonomy" id="670580"/>
    <lineage>
        <taxon>Eukaryota</taxon>
        <taxon>Fungi</taxon>
        <taxon>Dikarya</taxon>
        <taxon>Basidiomycota</taxon>
        <taxon>Agaricomycotina</taxon>
        <taxon>Agaricomycetes</taxon>
        <taxon>Polyporales</taxon>
        <taxon>Adustoporiaceae</taxon>
        <taxon>Rhodonia</taxon>
    </lineage>
</organism>
<feature type="compositionally biased region" description="Low complexity" evidence="1">
    <location>
        <begin position="159"/>
        <end position="172"/>
    </location>
</feature>
<feature type="compositionally biased region" description="Pro residues" evidence="1">
    <location>
        <begin position="350"/>
        <end position="361"/>
    </location>
</feature>
<feature type="transmembrane region" description="Helical" evidence="2">
    <location>
        <begin position="843"/>
        <end position="864"/>
    </location>
</feature>
<feature type="region of interest" description="Disordered" evidence="1">
    <location>
        <begin position="427"/>
        <end position="464"/>
    </location>
</feature>
<feature type="region of interest" description="Disordered" evidence="1">
    <location>
        <begin position="1"/>
        <end position="172"/>
    </location>
</feature>
<dbReference type="Proteomes" id="UP000194127">
    <property type="component" value="Unassembled WGS sequence"/>
</dbReference>
<keyword evidence="2" id="KW-0472">Membrane</keyword>
<dbReference type="OrthoDB" id="3245306at2759"/>
<feature type="compositionally biased region" description="Polar residues" evidence="1">
    <location>
        <begin position="19"/>
        <end position="35"/>
    </location>
</feature>
<feature type="compositionally biased region" description="Low complexity" evidence="1">
    <location>
        <begin position="362"/>
        <end position="376"/>
    </location>
</feature>
<keyword evidence="4" id="KW-1185">Reference proteome</keyword>
<dbReference type="RefSeq" id="XP_024336382.1">
    <property type="nucleotide sequence ID" value="XM_024481192.1"/>
</dbReference>
<proteinExistence type="predicted"/>
<feature type="compositionally biased region" description="Basic and acidic residues" evidence="1">
    <location>
        <begin position="437"/>
        <end position="447"/>
    </location>
</feature>
<dbReference type="PANTHER" id="PTHR48125">
    <property type="entry name" value="LP07818P1"/>
    <property type="match status" value="1"/>
</dbReference>
<feature type="compositionally biased region" description="Polar residues" evidence="1">
    <location>
        <begin position="1"/>
        <end position="10"/>
    </location>
</feature>
<feature type="compositionally biased region" description="Polar residues" evidence="1">
    <location>
        <begin position="69"/>
        <end position="81"/>
    </location>
</feature>
<dbReference type="STRING" id="670580.A0A1X6MT83"/>